<dbReference type="OrthoDB" id="758145at2"/>
<evidence type="ECO:0000259" key="1">
    <source>
        <dbReference type="PROSITE" id="PS50042"/>
    </source>
</evidence>
<keyword evidence="3" id="KW-1185">Reference proteome</keyword>
<accession>A0A563UI52</accession>
<dbReference type="Gene3D" id="2.60.120.10">
    <property type="entry name" value="Jelly Rolls"/>
    <property type="match status" value="1"/>
</dbReference>
<proteinExistence type="predicted"/>
<dbReference type="Pfam" id="PF00027">
    <property type="entry name" value="cNMP_binding"/>
    <property type="match status" value="1"/>
</dbReference>
<gene>
    <name evidence="2" type="ORF">FPZ43_00855</name>
</gene>
<dbReference type="PROSITE" id="PS50042">
    <property type="entry name" value="CNMP_BINDING_3"/>
    <property type="match status" value="1"/>
</dbReference>
<dbReference type="RefSeq" id="WP_146379963.1">
    <property type="nucleotide sequence ID" value="NZ_VOEJ01000001.1"/>
</dbReference>
<evidence type="ECO:0000313" key="3">
    <source>
        <dbReference type="Proteomes" id="UP000320042"/>
    </source>
</evidence>
<dbReference type="AlphaFoldDB" id="A0A563UI52"/>
<sequence length="197" mass="22682">MLNAEEVSFYLSIFKGLDSKDIYELVKMSHTRRLAAGEVYIKNGSSYQKLAYIKKGLIRAYHLQENGDDITILLRWENQLIASHDNIIYGKPSRFTYQAMEDTVLIEIDYQKAQAILDNNPKLSSTRHTFLLNMLAESMSRVESFVLLTPEERYQQLVNEKADIVNRVPDKYIATLLGITPVSLSRIRKRIALSGRH</sequence>
<dbReference type="CDD" id="cd00038">
    <property type="entry name" value="CAP_ED"/>
    <property type="match status" value="1"/>
</dbReference>
<dbReference type="SUPFAM" id="SSF51206">
    <property type="entry name" value="cAMP-binding domain-like"/>
    <property type="match status" value="1"/>
</dbReference>
<protein>
    <submittedName>
        <fullName evidence="2">Crp/Fnr family transcriptional regulator</fullName>
    </submittedName>
</protein>
<dbReference type="InterPro" id="IPR000595">
    <property type="entry name" value="cNMP-bd_dom"/>
</dbReference>
<reference evidence="2 3" key="1">
    <citation type="submission" date="2019-07" db="EMBL/GenBank/DDBJ databases">
        <authorList>
            <person name="Kim J."/>
        </authorList>
    </citation>
    <scope>NUCLEOTIDE SEQUENCE [LARGE SCALE GENOMIC DNA]</scope>
    <source>
        <strain evidence="3">dk17</strain>
    </source>
</reference>
<evidence type="ECO:0000313" key="2">
    <source>
        <dbReference type="EMBL" id="TWR31064.1"/>
    </source>
</evidence>
<dbReference type="InterPro" id="IPR018490">
    <property type="entry name" value="cNMP-bd_dom_sf"/>
</dbReference>
<comment type="caution">
    <text evidence="2">The sequence shown here is derived from an EMBL/GenBank/DDBJ whole genome shotgun (WGS) entry which is preliminary data.</text>
</comment>
<dbReference type="InterPro" id="IPR014710">
    <property type="entry name" value="RmlC-like_jellyroll"/>
</dbReference>
<feature type="domain" description="Cyclic nucleotide-binding" evidence="1">
    <location>
        <begin position="13"/>
        <end position="117"/>
    </location>
</feature>
<name>A0A563UI52_9SPHI</name>
<organism evidence="2 3">
    <name type="scientific">Mucilaginibacter pallidiroseus</name>
    <dbReference type="NCBI Taxonomy" id="2599295"/>
    <lineage>
        <taxon>Bacteria</taxon>
        <taxon>Pseudomonadati</taxon>
        <taxon>Bacteroidota</taxon>
        <taxon>Sphingobacteriia</taxon>
        <taxon>Sphingobacteriales</taxon>
        <taxon>Sphingobacteriaceae</taxon>
        <taxon>Mucilaginibacter</taxon>
    </lineage>
</organism>
<dbReference type="Proteomes" id="UP000320042">
    <property type="component" value="Unassembled WGS sequence"/>
</dbReference>
<dbReference type="EMBL" id="VOEJ01000001">
    <property type="protein sequence ID" value="TWR31064.1"/>
    <property type="molecule type" value="Genomic_DNA"/>
</dbReference>